<feature type="region of interest" description="Disordered" evidence="1">
    <location>
        <begin position="1"/>
        <end position="45"/>
    </location>
</feature>
<dbReference type="OrthoDB" id="5239630at2759"/>
<dbReference type="Pfam" id="PF09495">
    <property type="entry name" value="DUF2462"/>
    <property type="match status" value="1"/>
</dbReference>
<evidence type="ECO:0000256" key="1">
    <source>
        <dbReference type="SAM" id="MobiDB-lite"/>
    </source>
</evidence>
<dbReference type="InterPro" id="IPR019034">
    <property type="entry name" value="UPF0390"/>
</dbReference>
<keyword evidence="3" id="KW-1185">Reference proteome</keyword>
<name>A0A0D6ESI4_SPOSA</name>
<reference evidence="3" key="1">
    <citation type="submission" date="2015-02" db="EMBL/GenBank/DDBJ databases">
        <authorList>
            <person name="Gon?alves P."/>
        </authorList>
    </citation>
    <scope>NUCLEOTIDE SEQUENCE [LARGE SCALE GENOMIC DNA]</scope>
</reference>
<evidence type="ECO:0000313" key="2">
    <source>
        <dbReference type="EMBL" id="CEQ42540.1"/>
    </source>
</evidence>
<protein>
    <submittedName>
        <fullName evidence="2">SPOSA6832_04366-mRNA-1:cds</fullName>
    </submittedName>
</protein>
<proteinExistence type="predicted"/>
<dbReference type="Proteomes" id="UP000243876">
    <property type="component" value="Unassembled WGS sequence"/>
</dbReference>
<sequence length="81" mass="9026">MAQGNFKTKPPVNTHKTKRSSSPRTRRREAIHREVVHRKNTSSHAAALEKSIAVQAMSHGKLTIMRGPAEEEKKAKDGAKK</sequence>
<dbReference type="AlphaFoldDB" id="A0A0D6ESI4"/>
<evidence type="ECO:0000313" key="3">
    <source>
        <dbReference type="Proteomes" id="UP000243876"/>
    </source>
</evidence>
<accession>A0A0D6ESI4</accession>
<dbReference type="EMBL" id="CENE01000028">
    <property type="protein sequence ID" value="CEQ42540.1"/>
    <property type="molecule type" value="Genomic_DNA"/>
</dbReference>
<gene>
    <name evidence="2" type="primary">SPOSA6832_04366</name>
</gene>
<feature type="compositionally biased region" description="Basic residues" evidence="1">
    <location>
        <begin position="15"/>
        <end position="41"/>
    </location>
</feature>
<organism evidence="2 3">
    <name type="scientific">Sporidiobolus salmonicolor</name>
    <name type="common">Yeast-like fungus</name>
    <name type="synonym">Sporobolomyces salmonicolor</name>
    <dbReference type="NCBI Taxonomy" id="5005"/>
    <lineage>
        <taxon>Eukaryota</taxon>
        <taxon>Fungi</taxon>
        <taxon>Dikarya</taxon>
        <taxon>Basidiomycota</taxon>
        <taxon>Pucciniomycotina</taxon>
        <taxon>Microbotryomycetes</taxon>
        <taxon>Sporidiobolales</taxon>
        <taxon>Sporidiobolaceae</taxon>
        <taxon>Sporobolomyces</taxon>
    </lineage>
</organism>